<dbReference type="Gene3D" id="1.10.287.950">
    <property type="entry name" value="Methyl-accepting chemotaxis protein"/>
    <property type="match status" value="1"/>
</dbReference>
<protein>
    <submittedName>
        <fullName evidence="11">Methyl-accepting chemotaxis protein</fullName>
    </submittedName>
</protein>
<gene>
    <name evidence="11" type="ORF">DFR57_11133</name>
</gene>
<dbReference type="PANTHER" id="PTHR32089:SF114">
    <property type="entry name" value="METHYL-ACCEPTING CHEMOTAXIS PROTEIN MCPB"/>
    <property type="match status" value="1"/>
</dbReference>
<feature type="region of interest" description="Disordered" evidence="7">
    <location>
        <begin position="268"/>
        <end position="304"/>
    </location>
</feature>
<keyword evidence="8" id="KW-1133">Transmembrane helix</keyword>
<keyword evidence="8" id="KW-0812">Transmembrane</keyword>
<evidence type="ECO:0000256" key="2">
    <source>
        <dbReference type="ARBA" id="ARBA00022475"/>
    </source>
</evidence>
<organism evidence="11 12">
    <name type="scientific">Saliterribacillus persicus</name>
    <dbReference type="NCBI Taxonomy" id="930114"/>
    <lineage>
        <taxon>Bacteria</taxon>
        <taxon>Bacillati</taxon>
        <taxon>Bacillota</taxon>
        <taxon>Bacilli</taxon>
        <taxon>Bacillales</taxon>
        <taxon>Bacillaceae</taxon>
        <taxon>Saliterribacillus</taxon>
    </lineage>
</organism>
<dbReference type="SUPFAM" id="SSF58104">
    <property type="entry name" value="Methyl-accepting chemotaxis protein (MCP) signaling domain"/>
    <property type="match status" value="1"/>
</dbReference>
<evidence type="ECO:0000256" key="5">
    <source>
        <dbReference type="ARBA" id="ARBA00029447"/>
    </source>
</evidence>
<keyword evidence="12" id="KW-1185">Reference proteome</keyword>
<evidence type="ECO:0000256" key="1">
    <source>
        <dbReference type="ARBA" id="ARBA00004236"/>
    </source>
</evidence>
<comment type="subcellular location">
    <subcellularLocation>
        <location evidence="1">Cell membrane</location>
    </subcellularLocation>
</comment>
<evidence type="ECO:0000256" key="8">
    <source>
        <dbReference type="SAM" id="Phobius"/>
    </source>
</evidence>
<dbReference type="Gene3D" id="6.10.340.10">
    <property type="match status" value="1"/>
</dbReference>
<dbReference type="InterPro" id="IPR004089">
    <property type="entry name" value="MCPsignal_dom"/>
</dbReference>
<dbReference type="PROSITE" id="PS50885">
    <property type="entry name" value="HAMP"/>
    <property type="match status" value="1"/>
</dbReference>
<dbReference type="Pfam" id="PF12729">
    <property type="entry name" value="4HB_MCP_1"/>
    <property type="match status" value="1"/>
</dbReference>
<sequence length="565" mass="62354">MKEKLKIKSLRMKILLGFFVVIFFILLYVGNNTVSSYKIEQETKDMTETQLPLLIADEKLLFNLSERIGLTRAYILYGDPNYKERFDSYTEQSVEIEKEIQTYSDSEQLTELIEASVAWHQDTVDNIYNAYENGNEAEAEAYLQNFTAPEAERIMKGLSELVNKREELILSAGNDLSAQNTLNNFIGFVFAILLIVIAIIIALIVAKMITKPIVLVKNQMNDIAAGNLKVEPIEVKSKDEIGQLVVSMNQMQTSLKNMVEEMQEVSDTVTQQSNELTQSSNEVKEASDQVASTMEELSKGSESQANITTDLASSMADFVESIAIANNKGQEIYTTSQNVIQLTDEGSTSMEDSIKQMNRIYDVVTQAVTQVGGLEKQSNDITRLVNVIKDVAEQTNLLALNAAIEAARAGEHGKGFAVVADEVRKLAEQVADSVKDITSIVSNIQNETHHVTRSLEGGHKEVEAGMDQVANTGSIFGKINHQIDEMATSIQNISTSLTKIHDNSDNMNQSIEEIASVSEESAAGIEETAASVEQTSTSMEEVANSSNKLSTLADKLNNVIQRFKL</sequence>
<dbReference type="GO" id="GO:0007165">
    <property type="term" value="P:signal transduction"/>
    <property type="evidence" value="ECO:0007669"/>
    <property type="project" value="UniProtKB-KW"/>
</dbReference>
<evidence type="ECO:0000313" key="12">
    <source>
        <dbReference type="Proteomes" id="UP000252585"/>
    </source>
</evidence>
<keyword evidence="3 8" id="KW-0472">Membrane</keyword>
<comment type="caution">
    <text evidence="11">The sequence shown here is derived from an EMBL/GenBank/DDBJ whole genome shotgun (WGS) entry which is preliminary data.</text>
</comment>
<feature type="domain" description="Methyl-accepting transducer" evidence="9">
    <location>
        <begin position="279"/>
        <end position="529"/>
    </location>
</feature>
<keyword evidence="2" id="KW-1003">Cell membrane</keyword>
<proteinExistence type="inferred from homology"/>
<dbReference type="RefSeq" id="WP_114353600.1">
    <property type="nucleotide sequence ID" value="NZ_QPJJ01000011.1"/>
</dbReference>
<evidence type="ECO:0000259" key="9">
    <source>
        <dbReference type="PROSITE" id="PS50111"/>
    </source>
</evidence>
<accession>A0A368XBS8</accession>
<evidence type="ECO:0000256" key="6">
    <source>
        <dbReference type="PROSITE-ProRule" id="PRU00284"/>
    </source>
</evidence>
<dbReference type="CDD" id="cd06225">
    <property type="entry name" value="HAMP"/>
    <property type="match status" value="1"/>
</dbReference>
<feature type="transmembrane region" description="Helical" evidence="8">
    <location>
        <begin position="185"/>
        <end position="206"/>
    </location>
</feature>
<name>A0A368XBS8_9BACI</name>
<evidence type="ECO:0000256" key="4">
    <source>
        <dbReference type="ARBA" id="ARBA00023224"/>
    </source>
</evidence>
<dbReference type="CDD" id="cd11386">
    <property type="entry name" value="MCP_signal"/>
    <property type="match status" value="1"/>
</dbReference>
<feature type="transmembrane region" description="Helical" evidence="8">
    <location>
        <begin position="12"/>
        <end position="30"/>
    </location>
</feature>
<dbReference type="OrthoDB" id="2168386at2"/>
<keyword evidence="4 6" id="KW-0807">Transducer</keyword>
<dbReference type="Pfam" id="PF00015">
    <property type="entry name" value="MCPsignal"/>
    <property type="match status" value="1"/>
</dbReference>
<evidence type="ECO:0000313" key="11">
    <source>
        <dbReference type="EMBL" id="RCW65305.1"/>
    </source>
</evidence>
<dbReference type="Proteomes" id="UP000252585">
    <property type="component" value="Unassembled WGS sequence"/>
</dbReference>
<reference evidence="11 12" key="1">
    <citation type="submission" date="2018-07" db="EMBL/GenBank/DDBJ databases">
        <title>Genomic Encyclopedia of Type Strains, Phase IV (KMG-IV): sequencing the most valuable type-strain genomes for metagenomic binning, comparative biology and taxonomic classification.</title>
        <authorList>
            <person name="Goeker M."/>
        </authorList>
    </citation>
    <scope>NUCLEOTIDE SEQUENCE [LARGE SCALE GENOMIC DNA]</scope>
    <source>
        <strain evidence="11 12">DSM 27696</strain>
    </source>
</reference>
<dbReference type="InterPro" id="IPR003660">
    <property type="entry name" value="HAMP_dom"/>
</dbReference>
<dbReference type="AlphaFoldDB" id="A0A368XBS8"/>
<dbReference type="PROSITE" id="PS50111">
    <property type="entry name" value="CHEMOTAXIS_TRANSDUC_2"/>
    <property type="match status" value="1"/>
</dbReference>
<evidence type="ECO:0000259" key="10">
    <source>
        <dbReference type="PROSITE" id="PS50885"/>
    </source>
</evidence>
<feature type="domain" description="HAMP" evidence="10">
    <location>
        <begin position="207"/>
        <end position="260"/>
    </location>
</feature>
<dbReference type="GO" id="GO:0005886">
    <property type="term" value="C:plasma membrane"/>
    <property type="evidence" value="ECO:0007669"/>
    <property type="project" value="UniProtKB-SubCell"/>
</dbReference>
<dbReference type="PANTHER" id="PTHR32089">
    <property type="entry name" value="METHYL-ACCEPTING CHEMOTAXIS PROTEIN MCPB"/>
    <property type="match status" value="1"/>
</dbReference>
<dbReference type="Pfam" id="PF00672">
    <property type="entry name" value="HAMP"/>
    <property type="match status" value="1"/>
</dbReference>
<dbReference type="SMART" id="SM00283">
    <property type="entry name" value="MA"/>
    <property type="match status" value="1"/>
</dbReference>
<dbReference type="EMBL" id="QPJJ01000011">
    <property type="protein sequence ID" value="RCW65305.1"/>
    <property type="molecule type" value="Genomic_DNA"/>
</dbReference>
<dbReference type="SMART" id="SM00304">
    <property type="entry name" value="HAMP"/>
    <property type="match status" value="2"/>
</dbReference>
<dbReference type="InterPro" id="IPR024478">
    <property type="entry name" value="HlyB_4HB_MCP"/>
</dbReference>
<feature type="compositionally biased region" description="Polar residues" evidence="7">
    <location>
        <begin position="268"/>
        <end position="281"/>
    </location>
</feature>
<evidence type="ECO:0000256" key="7">
    <source>
        <dbReference type="SAM" id="MobiDB-lite"/>
    </source>
</evidence>
<evidence type="ECO:0000256" key="3">
    <source>
        <dbReference type="ARBA" id="ARBA00023136"/>
    </source>
</evidence>
<comment type="similarity">
    <text evidence="5">Belongs to the methyl-accepting chemotaxis (MCP) protein family.</text>
</comment>